<dbReference type="eggNOG" id="KOG0101">
    <property type="taxonomic scope" value="Eukaryota"/>
</dbReference>
<evidence type="ECO:0000256" key="12">
    <source>
        <dbReference type="SAM" id="SignalP"/>
    </source>
</evidence>
<keyword evidence="14" id="KW-1185">Reference proteome</keyword>
<dbReference type="InterPro" id="IPR013126">
    <property type="entry name" value="Hsp_70_fam"/>
</dbReference>
<dbReference type="GO" id="GO:0005524">
    <property type="term" value="F:ATP binding"/>
    <property type="evidence" value="ECO:0007669"/>
    <property type="project" value="UniProtKB-KW"/>
</dbReference>
<evidence type="ECO:0000256" key="6">
    <source>
        <dbReference type="ARBA" id="ARBA00022729"/>
    </source>
</evidence>
<dbReference type="GO" id="GO:0140662">
    <property type="term" value="F:ATP-dependent protein folding chaperone"/>
    <property type="evidence" value="ECO:0007669"/>
    <property type="project" value="InterPro"/>
</dbReference>
<dbReference type="CDD" id="cd10237">
    <property type="entry name" value="ASKHA_NBD_HSP70_HSPA13"/>
    <property type="match status" value="1"/>
</dbReference>
<sequence>MGYAFTILGTSILAVLLAGYLAQHYLPPPTPKIVGLDLGTTFSCVAVYQAVTGQVRVIENGYEKKTIPSIIAYTNDEILVGYDALQQAEKNANCTFYDAKRFIGRRFSGDELKKESARYQFKMIEKGGMVSFVAGNEQNITLLPPELVGAHILRKLVESAEKNLSVSITKAVMAVPAEFDEMQRAYTKLAAKLAGIEVVRIINEPTAAALAYGLHKKQNISNVLVVDIGGGTSDISLLNIQGGMFLTQSMAGNNHLGGQDFNQRLFNHLLSIIENKYNKQLTNSEDLQTLRLTVETIKINLTIDHSVEINIPLPSINQMFQYNVTRHKFEEINRDLFDKVLLLFDAVLKAVEMSPVEVDEIVLVGGSTRIPLVRTIIEGYFGKKPNVGIDPELAVAYGVAIQAGIIGGAWPLQVSAIEIPVKLRKIRVE</sequence>
<dbReference type="FunFam" id="3.90.640.10:FF:000003">
    <property type="entry name" value="Molecular chaperone DnaK"/>
    <property type="match status" value="1"/>
</dbReference>
<evidence type="ECO:0000256" key="1">
    <source>
        <dbReference type="ARBA" id="ARBA00002077"/>
    </source>
</evidence>
<evidence type="ECO:0000256" key="5">
    <source>
        <dbReference type="ARBA" id="ARBA00018765"/>
    </source>
</evidence>
<dbReference type="PROSITE" id="PS01036">
    <property type="entry name" value="HSP70_3"/>
    <property type="match status" value="1"/>
</dbReference>
<evidence type="ECO:0000256" key="9">
    <source>
        <dbReference type="ARBA" id="ARBA00022840"/>
    </source>
</evidence>
<keyword evidence="6 12" id="KW-0732">Signal</keyword>
<dbReference type="EMBL" id="JH431880">
    <property type="status" value="NOT_ANNOTATED_CDS"/>
    <property type="molecule type" value="Genomic_DNA"/>
</dbReference>
<dbReference type="PRINTS" id="PR00301">
    <property type="entry name" value="HEATSHOCK70"/>
</dbReference>
<dbReference type="PhylomeDB" id="T1J6P4"/>
<keyword evidence="7" id="KW-0547">Nucleotide-binding</keyword>
<dbReference type="Gene3D" id="3.30.420.40">
    <property type="match status" value="2"/>
</dbReference>
<comment type="similarity">
    <text evidence="3">Belongs to the heat shock protein 70 family.</text>
</comment>
<dbReference type="PANTHER" id="PTHR19375">
    <property type="entry name" value="HEAT SHOCK PROTEIN 70KDA"/>
    <property type="match status" value="1"/>
</dbReference>
<organism evidence="13 14">
    <name type="scientific">Strigamia maritima</name>
    <name type="common">European centipede</name>
    <name type="synonym">Geophilus maritimus</name>
    <dbReference type="NCBI Taxonomy" id="126957"/>
    <lineage>
        <taxon>Eukaryota</taxon>
        <taxon>Metazoa</taxon>
        <taxon>Ecdysozoa</taxon>
        <taxon>Arthropoda</taxon>
        <taxon>Myriapoda</taxon>
        <taxon>Chilopoda</taxon>
        <taxon>Pleurostigmophora</taxon>
        <taxon>Geophilomorpha</taxon>
        <taxon>Linotaeniidae</taxon>
        <taxon>Strigamia</taxon>
    </lineage>
</organism>
<dbReference type="EnsemblMetazoa" id="SMAR009316-RA">
    <property type="protein sequence ID" value="SMAR009316-PA"/>
    <property type="gene ID" value="SMAR009316"/>
</dbReference>
<evidence type="ECO:0000256" key="7">
    <source>
        <dbReference type="ARBA" id="ARBA00022741"/>
    </source>
</evidence>
<dbReference type="STRING" id="126957.T1J6P4"/>
<proteinExistence type="inferred from homology"/>
<keyword evidence="10" id="KW-0492">Microsome</keyword>
<keyword evidence="9" id="KW-0067">ATP-binding</keyword>
<protein>
    <recommendedName>
        <fullName evidence="5">Heat shock 70 kDa protein 13</fullName>
    </recommendedName>
    <alternativeName>
        <fullName evidence="11">Stress-70 protein chaperone microsome-associated 60 kDa protein</fullName>
    </alternativeName>
</protein>
<dbReference type="InterPro" id="IPR042048">
    <property type="entry name" value="HSPA13"/>
</dbReference>
<evidence type="ECO:0000256" key="3">
    <source>
        <dbReference type="ARBA" id="ARBA00007381"/>
    </source>
</evidence>
<feature type="signal peptide" evidence="12">
    <location>
        <begin position="1"/>
        <end position="22"/>
    </location>
</feature>
<dbReference type="AlphaFoldDB" id="T1J6P4"/>
<dbReference type="Gene3D" id="3.90.640.10">
    <property type="entry name" value="Actin, Chain A, domain 4"/>
    <property type="match status" value="1"/>
</dbReference>
<accession>T1J6P4</accession>
<evidence type="ECO:0000256" key="8">
    <source>
        <dbReference type="ARBA" id="ARBA00022824"/>
    </source>
</evidence>
<comment type="function">
    <text evidence="1">Has peptide-independent ATPase activity.</text>
</comment>
<dbReference type="PROSITE" id="PS00329">
    <property type="entry name" value="HSP70_2"/>
    <property type="match status" value="1"/>
</dbReference>
<comment type="subunit">
    <text evidence="4">Binds UBQLN2.</text>
</comment>
<dbReference type="Pfam" id="PF00012">
    <property type="entry name" value="HSP70"/>
    <property type="match status" value="1"/>
</dbReference>
<name>T1J6P4_STRMM</name>
<evidence type="ECO:0000256" key="10">
    <source>
        <dbReference type="ARBA" id="ARBA00022848"/>
    </source>
</evidence>
<evidence type="ECO:0000256" key="4">
    <source>
        <dbReference type="ARBA" id="ARBA00011671"/>
    </source>
</evidence>
<dbReference type="OMA" id="GGMFITR"/>
<dbReference type="HOGENOM" id="CLU_005965_0_3_1"/>
<evidence type="ECO:0000256" key="11">
    <source>
        <dbReference type="ARBA" id="ARBA00031426"/>
    </source>
</evidence>
<comment type="subcellular location">
    <subcellularLocation>
        <location evidence="2">Microsome</location>
    </subcellularLocation>
</comment>
<dbReference type="InterPro" id="IPR018181">
    <property type="entry name" value="Heat_shock_70_CS"/>
</dbReference>
<feature type="chain" id="PRO_5004590236" description="Heat shock 70 kDa protein 13" evidence="12">
    <location>
        <begin position="23"/>
        <end position="429"/>
    </location>
</feature>
<evidence type="ECO:0000313" key="13">
    <source>
        <dbReference type="EnsemblMetazoa" id="SMAR009316-PA"/>
    </source>
</evidence>
<keyword evidence="8" id="KW-0256">Endoplasmic reticulum</keyword>
<evidence type="ECO:0000256" key="2">
    <source>
        <dbReference type="ARBA" id="ARBA00004144"/>
    </source>
</evidence>
<reference evidence="14" key="1">
    <citation type="submission" date="2011-05" db="EMBL/GenBank/DDBJ databases">
        <authorList>
            <person name="Richards S.R."/>
            <person name="Qu J."/>
            <person name="Jiang H."/>
            <person name="Jhangiani S.N."/>
            <person name="Agravi P."/>
            <person name="Goodspeed R."/>
            <person name="Gross S."/>
            <person name="Mandapat C."/>
            <person name="Jackson L."/>
            <person name="Mathew T."/>
            <person name="Pu L."/>
            <person name="Thornton R."/>
            <person name="Saada N."/>
            <person name="Wilczek-Boney K.B."/>
            <person name="Lee S."/>
            <person name="Kovar C."/>
            <person name="Wu Y."/>
            <person name="Scherer S.E."/>
            <person name="Worley K.C."/>
            <person name="Muzny D.M."/>
            <person name="Gibbs R."/>
        </authorList>
    </citation>
    <scope>NUCLEOTIDE SEQUENCE</scope>
    <source>
        <strain evidence="14">Brora</strain>
    </source>
</reference>
<dbReference type="InterPro" id="IPR043129">
    <property type="entry name" value="ATPase_NBD"/>
</dbReference>
<evidence type="ECO:0000313" key="14">
    <source>
        <dbReference type="Proteomes" id="UP000014500"/>
    </source>
</evidence>
<dbReference type="Proteomes" id="UP000014500">
    <property type="component" value="Unassembled WGS sequence"/>
</dbReference>
<dbReference type="SUPFAM" id="SSF53067">
    <property type="entry name" value="Actin-like ATPase domain"/>
    <property type="match status" value="2"/>
</dbReference>
<reference evidence="13" key="2">
    <citation type="submission" date="2015-02" db="UniProtKB">
        <authorList>
            <consortium name="EnsemblMetazoa"/>
        </authorList>
    </citation>
    <scope>IDENTIFICATION</scope>
</reference>